<keyword evidence="3" id="KW-0443">Lipid metabolism</keyword>
<gene>
    <name evidence="6" type="primary">LOC105051132</name>
</gene>
<keyword evidence="5" id="KW-1185">Reference proteome</keyword>
<comment type="similarity">
    <text evidence="1">Belongs to the 'GDSL' lipolytic enzyme family.</text>
</comment>
<dbReference type="Proteomes" id="UP000504607">
    <property type="component" value="Chromosome 9"/>
</dbReference>
<proteinExistence type="inferred from homology"/>
<organism evidence="5 6">
    <name type="scientific">Elaeis guineensis var. tenera</name>
    <name type="common">Oil palm</name>
    <dbReference type="NCBI Taxonomy" id="51953"/>
    <lineage>
        <taxon>Eukaryota</taxon>
        <taxon>Viridiplantae</taxon>
        <taxon>Streptophyta</taxon>
        <taxon>Embryophyta</taxon>
        <taxon>Tracheophyta</taxon>
        <taxon>Spermatophyta</taxon>
        <taxon>Magnoliopsida</taxon>
        <taxon>Liliopsida</taxon>
        <taxon>Arecaceae</taxon>
        <taxon>Arecoideae</taxon>
        <taxon>Cocoseae</taxon>
        <taxon>Elaeidinae</taxon>
        <taxon>Elaeis</taxon>
    </lineage>
</organism>
<keyword evidence="4" id="KW-0732">Signal</keyword>
<evidence type="ECO:0000256" key="3">
    <source>
        <dbReference type="ARBA" id="ARBA00023098"/>
    </source>
</evidence>
<evidence type="ECO:0000256" key="4">
    <source>
        <dbReference type="SAM" id="SignalP"/>
    </source>
</evidence>
<feature type="signal peptide" evidence="4">
    <location>
        <begin position="1"/>
        <end position="23"/>
    </location>
</feature>
<evidence type="ECO:0000256" key="2">
    <source>
        <dbReference type="ARBA" id="ARBA00022801"/>
    </source>
</evidence>
<dbReference type="InterPro" id="IPR036514">
    <property type="entry name" value="SGNH_hydro_sf"/>
</dbReference>
<dbReference type="Pfam" id="PF00657">
    <property type="entry name" value="Lipase_GDSL"/>
    <property type="match status" value="1"/>
</dbReference>
<dbReference type="PANTHER" id="PTHR46020:SF4">
    <property type="entry name" value="OS04G0650200 PROTEIN"/>
    <property type="match status" value="1"/>
</dbReference>
<evidence type="ECO:0000313" key="6">
    <source>
        <dbReference type="RefSeq" id="XP_010929732.1"/>
    </source>
</evidence>
<evidence type="ECO:0000313" key="5">
    <source>
        <dbReference type="Proteomes" id="UP000504607"/>
    </source>
</evidence>
<dbReference type="InParanoid" id="A0A6I9RN96"/>
<dbReference type="GeneID" id="105051132"/>
<dbReference type="OrthoDB" id="1600564at2759"/>
<dbReference type="RefSeq" id="XP_010929732.1">
    <property type="nucleotide sequence ID" value="XM_010931430.3"/>
</dbReference>
<dbReference type="Gene3D" id="3.40.50.1110">
    <property type="entry name" value="SGNH hydrolase"/>
    <property type="match status" value="1"/>
</dbReference>
<sequence length="359" mass="40759">MEKALRHFFLLFFAFSLVFLSMGSEVNARASTQRHKRSNGAHYKKLFVFGDSYADTGNLGNLGNMFTASWYEPYGMTFPHKPTGRFSNGRLLTDYVASFLGIRSPLPYKYRRLEVSKKLLPYGMNFARAGSGIFDNSNFQDNLTLQVDAFQWQVKAGVFPEYDLKSSVALVSVSGNDYKYYKETKGSDTATLDFVNRLFQQLKTELKRIHDIGVRKVLVTNLHPVGCTPYMTRVTNYTKCDSTIHFEGQAHNQMLETLIKELNGAGTNTFFSLDLFTAFDSIINQVKGAPKFENILKPCCDGNDNTSTCAQTDENGMKKYSLCSNPDTHFYWDWLHPSQAGWAAAFEYLKPAIRRFLSL</sequence>
<evidence type="ECO:0000256" key="1">
    <source>
        <dbReference type="ARBA" id="ARBA00008668"/>
    </source>
</evidence>
<reference evidence="6" key="1">
    <citation type="submission" date="2025-08" db="UniProtKB">
        <authorList>
            <consortium name="RefSeq"/>
        </authorList>
    </citation>
    <scope>IDENTIFICATION</scope>
</reference>
<accession>A0A6I9RN96</accession>
<name>A0A6I9RN96_ELAGV</name>
<dbReference type="FunCoup" id="A0A6I9RN96">
    <property type="interactions" value="2629"/>
</dbReference>
<dbReference type="GO" id="GO:0016788">
    <property type="term" value="F:hydrolase activity, acting on ester bonds"/>
    <property type="evidence" value="ECO:0007669"/>
    <property type="project" value="InterPro"/>
</dbReference>
<protein>
    <submittedName>
        <fullName evidence="6">GDSL esterase/lipase At5g03610</fullName>
    </submittedName>
</protein>
<dbReference type="KEGG" id="egu:105051132"/>
<keyword evidence="2" id="KW-0378">Hydrolase</keyword>
<dbReference type="InterPro" id="IPR001087">
    <property type="entry name" value="GDSL"/>
</dbReference>
<dbReference type="GO" id="GO:0006629">
    <property type="term" value="P:lipid metabolic process"/>
    <property type="evidence" value="ECO:0007669"/>
    <property type="project" value="UniProtKB-KW"/>
</dbReference>
<dbReference type="AlphaFoldDB" id="A0A6I9RN96"/>
<feature type="chain" id="PRO_5026814443" evidence="4">
    <location>
        <begin position="24"/>
        <end position="359"/>
    </location>
</feature>
<dbReference type="SUPFAM" id="SSF52266">
    <property type="entry name" value="SGNH hydrolase"/>
    <property type="match status" value="1"/>
</dbReference>
<dbReference type="PANTHER" id="PTHR46020">
    <property type="entry name" value="OSJNBB0059K02.9 PROTEIN"/>
    <property type="match status" value="1"/>
</dbReference>